<name>A0A2S0UJQ4_9RHOB</name>
<evidence type="ECO:0000313" key="8">
    <source>
        <dbReference type="Proteomes" id="UP000244496"/>
    </source>
</evidence>
<dbReference type="InterPro" id="IPR004307">
    <property type="entry name" value="TspO_MBR"/>
</dbReference>
<keyword evidence="5 6" id="KW-0472">Membrane</keyword>
<dbReference type="GO" id="GO:0033013">
    <property type="term" value="P:tetrapyrrole metabolic process"/>
    <property type="evidence" value="ECO:0007669"/>
    <property type="project" value="UniProtKB-ARBA"/>
</dbReference>
<dbReference type="CDD" id="cd15904">
    <property type="entry name" value="TSPO_MBR"/>
    <property type="match status" value="1"/>
</dbReference>
<protein>
    <submittedName>
        <fullName evidence="7">Sensory protein TspO</fullName>
    </submittedName>
</protein>
<dbReference type="EMBL" id="CP028918">
    <property type="protein sequence ID" value="AWB48042.1"/>
    <property type="molecule type" value="Genomic_DNA"/>
</dbReference>
<evidence type="ECO:0000313" key="7">
    <source>
        <dbReference type="EMBL" id="AWB48042.1"/>
    </source>
</evidence>
<feature type="transmembrane region" description="Helical" evidence="6">
    <location>
        <begin position="124"/>
        <end position="145"/>
    </location>
</feature>
<evidence type="ECO:0000256" key="4">
    <source>
        <dbReference type="ARBA" id="ARBA00022989"/>
    </source>
</evidence>
<comment type="subcellular location">
    <subcellularLocation>
        <location evidence="1">Membrane</location>
        <topology evidence="1">Multi-pass membrane protein</topology>
    </subcellularLocation>
</comment>
<keyword evidence="3 6" id="KW-0812">Transmembrane</keyword>
<dbReference type="OrthoDB" id="9795496at2"/>
<dbReference type="Proteomes" id="UP000244496">
    <property type="component" value="Chromosome"/>
</dbReference>
<dbReference type="FunFam" id="1.20.1260.100:FF:000001">
    <property type="entry name" value="translocator protein 2"/>
    <property type="match status" value="1"/>
</dbReference>
<gene>
    <name evidence="7" type="ORF">HYN69_05495</name>
</gene>
<dbReference type="GO" id="GO:0016020">
    <property type="term" value="C:membrane"/>
    <property type="evidence" value="ECO:0007669"/>
    <property type="project" value="UniProtKB-SubCell"/>
</dbReference>
<evidence type="ECO:0000256" key="5">
    <source>
        <dbReference type="ARBA" id="ARBA00023136"/>
    </source>
</evidence>
<accession>A0A2S0UJQ4</accession>
<evidence type="ECO:0000256" key="2">
    <source>
        <dbReference type="ARBA" id="ARBA00007524"/>
    </source>
</evidence>
<dbReference type="AlphaFoldDB" id="A0A2S0UJQ4"/>
<dbReference type="KEGG" id="geh:HYN69_05495"/>
<dbReference type="RefSeq" id="WP_108434866.1">
    <property type="nucleotide sequence ID" value="NZ_CP028918.1"/>
</dbReference>
<dbReference type="PIRSF" id="PIRSF005859">
    <property type="entry name" value="PBR"/>
    <property type="match status" value="1"/>
</dbReference>
<feature type="transmembrane region" description="Helical" evidence="6">
    <location>
        <begin position="72"/>
        <end position="90"/>
    </location>
</feature>
<dbReference type="Pfam" id="PF03073">
    <property type="entry name" value="TspO_MBR"/>
    <property type="match status" value="1"/>
</dbReference>
<evidence type="ECO:0000256" key="1">
    <source>
        <dbReference type="ARBA" id="ARBA00004141"/>
    </source>
</evidence>
<evidence type="ECO:0000256" key="3">
    <source>
        <dbReference type="ARBA" id="ARBA00022692"/>
    </source>
</evidence>
<feature type="transmembrane region" description="Helical" evidence="6">
    <location>
        <begin position="96"/>
        <end position="117"/>
    </location>
</feature>
<feature type="transmembrane region" description="Helical" evidence="6">
    <location>
        <begin position="42"/>
        <end position="60"/>
    </location>
</feature>
<dbReference type="NCBIfam" id="NF047825">
    <property type="entry name" value="T-richsensTspOAlph"/>
    <property type="match status" value="1"/>
</dbReference>
<reference evidence="7 8" key="1">
    <citation type="submission" date="2018-04" db="EMBL/GenBank/DDBJ databases">
        <title>Genome sequencing of Gemmobacter.</title>
        <authorList>
            <person name="Yi H."/>
            <person name="Baek M.-G."/>
        </authorList>
    </citation>
    <scope>NUCLEOTIDE SEQUENCE [LARGE SCALE GENOMIC DNA]</scope>
    <source>
        <strain evidence="7 8">HYN0069</strain>
    </source>
</reference>
<sequence>MDYVLFFTFLAACGAAATTGALFSPGPWYRALRKPVWTPPDWLFPVAWTTLYLCMSAAGARVANLPDSGQALALWSVQIGFNALWTPVFFGLKRMGAGLAVVLLLWVSVALTMLALWQLDTVAGLLFAPYLVWVTVASALNFTVWRMNPEARVASPAE</sequence>
<organism evidence="7 8">
    <name type="scientific">Paragemmobacter aquarius</name>
    <dbReference type="NCBI Taxonomy" id="2169400"/>
    <lineage>
        <taxon>Bacteria</taxon>
        <taxon>Pseudomonadati</taxon>
        <taxon>Pseudomonadota</taxon>
        <taxon>Alphaproteobacteria</taxon>
        <taxon>Rhodobacterales</taxon>
        <taxon>Paracoccaceae</taxon>
        <taxon>Paragemmobacter</taxon>
    </lineage>
</organism>
<dbReference type="Gene3D" id="1.20.1260.100">
    <property type="entry name" value="TspO/MBR protein"/>
    <property type="match status" value="1"/>
</dbReference>
<dbReference type="PANTHER" id="PTHR10057:SF0">
    <property type="entry name" value="TRANSLOCATOR PROTEIN"/>
    <property type="match status" value="1"/>
</dbReference>
<comment type="similarity">
    <text evidence="2">Belongs to the TspO/BZRP family.</text>
</comment>
<evidence type="ECO:0000256" key="6">
    <source>
        <dbReference type="SAM" id="Phobius"/>
    </source>
</evidence>
<dbReference type="InterPro" id="IPR038330">
    <property type="entry name" value="TspO/MBR-related_sf"/>
</dbReference>
<keyword evidence="8" id="KW-1185">Reference proteome</keyword>
<keyword evidence="4 6" id="KW-1133">Transmembrane helix</keyword>
<dbReference type="PANTHER" id="PTHR10057">
    <property type="entry name" value="PERIPHERAL-TYPE BENZODIAZEPINE RECEPTOR"/>
    <property type="match status" value="1"/>
</dbReference>
<proteinExistence type="inferred from homology"/>